<organism evidence="5 6">
    <name type="scientific">Chlamydomonas incerta</name>
    <dbReference type="NCBI Taxonomy" id="51695"/>
    <lineage>
        <taxon>Eukaryota</taxon>
        <taxon>Viridiplantae</taxon>
        <taxon>Chlorophyta</taxon>
        <taxon>core chlorophytes</taxon>
        <taxon>Chlorophyceae</taxon>
        <taxon>CS clade</taxon>
        <taxon>Chlamydomonadales</taxon>
        <taxon>Chlamydomonadaceae</taxon>
        <taxon>Chlamydomonas</taxon>
    </lineage>
</organism>
<dbReference type="AlphaFoldDB" id="A0A835W0A3"/>
<dbReference type="InterPro" id="IPR038492">
    <property type="entry name" value="GBBH-like_N_sf"/>
</dbReference>
<name>A0A835W0A3_CHLIN</name>
<evidence type="ECO:0000313" key="5">
    <source>
        <dbReference type="EMBL" id="KAG2431471.1"/>
    </source>
</evidence>
<keyword evidence="6" id="KW-1185">Reference proteome</keyword>
<feature type="domain" description="Gamma-butyrobetaine hydroxylase-like N-terminal" evidence="4">
    <location>
        <begin position="20"/>
        <end position="61"/>
    </location>
</feature>
<dbReference type="OrthoDB" id="19707at2759"/>
<feature type="compositionally biased region" description="Gly residues" evidence="3">
    <location>
        <begin position="114"/>
        <end position="128"/>
    </location>
</feature>
<evidence type="ECO:0000259" key="4">
    <source>
        <dbReference type="Pfam" id="PF06155"/>
    </source>
</evidence>
<dbReference type="InterPro" id="IPR010376">
    <property type="entry name" value="GBBH-like_N"/>
</dbReference>
<dbReference type="GO" id="GO:0046872">
    <property type="term" value="F:metal ion binding"/>
    <property type="evidence" value="ECO:0007669"/>
    <property type="project" value="UniProtKB-KW"/>
</dbReference>
<reference evidence="5" key="1">
    <citation type="journal article" date="2020" name="bioRxiv">
        <title>Comparative genomics of Chlamydomonas.</title>
        <authorList>
            <person name="Craig R.J."/>
            <person name="Hasan A.R."/>
            <person name="Ness R.W."/>
            <person name="Keightley P.D."/>
        </authorList>
    </citation>
    <scope>NUCLEOTIDE SEQUENCE</scope>
    <source>
        <strain evidence="5">SAG 7.73</strain>
    </source>
</reference>
<accession>A0A835W0A3</accession>
<evidence type="ECO:0000256" key="3">
    <source>
        <dbReference type="SAM" id="MobiDB-lite"/>
    </source>
</evidence>
<evidence type="ECO:0000313" key="6">
    <source>
        <dbReference type="Proteomes" id="UP000650467"/>
    </source>
</evidence>
<dbReference type="Proteomes" id="UP000650467">
    <property type="component" value="Unassembled WGS sequence"/>
</dbReference>
<dbReference type="Gene3D" id="3.30.2020.30">
    <property type="match status" value="1"/>
</dbReference>
<protein>
    <recommendedName>
        <fullName evidence="4">Gamma-butyrobetaine hydroxylase-like N-terminal domain-containing protein</fullName>
    </recommendedName>
</protein>
<dbReference type="PANTHER" id="PTHR35303:SF5">
    <property type="entry name" value="OS02G0197800 PROTEIN"/>
    <property type="match status" value="1"/>
</dbReference>
<keyword evidence="2" id="KW-0408">Iron</keyword>
<comment type="caution">
    <text evidence="5">The sequence shown here is derived from an EMBL/GenBank/DDBJ whole genome shotgun (WGS) entry which is preliminary data.</text>
</comment>
<gene>
    <name evidence="5" type="ORF">HXX76_009485</name>
</gene>
<sequence>MGFNFYPSADTKRVDPRTGLARVVAGRRHVGILRVEPLGNYAIRIHFDDLHASGIFTWDYLARLGGAGRWPAMREYLRLLRAAGLSRDPGRKPLPPPPFAQQQQQQQPEAARSCGGGARGSGGSGTYG</sequence>
<feature type="compositionally biased region" description="Low complexity" evidence="3">
    <location>
        <begin position="100"/>
        <end position="113"/>
    </location>
</feature>
<evidence type="ECO:0000256" key="1">
    <source>
        <dbReference type="ARBA" id="ARBA00022723"/>
    </source>
</evidence>
<feature type="region of interest" description="Disordered" evidence="3">
    <location>
        <begin position="87"/>
        <end position="128"/>
    </location>
</feature>
<evidence type="ECO:0000256" key="2">
    <source>
        <dbReference type="ARBA" id="ARBA00023004"/>
    </source>
</evidence>
<proteinExistence type="predicted"/>
<dbReference type="PANTHER" id="PTHR35303">
    <property type="entry name" value="OS02G0197800 PROTEIN"/>
    <property type="match status" value="1"/>
</dbReference>
<dbReference type="EMBL" id="JAEHOC010000024">
    <property type="protein sequence ID" value="KAG2431471.1"/>
    <property type="molecule type" value="Genomic_DNA"/>
</dbReference>
<dbReference type="Pfam" id="PF06155">
    <property type="entry name" value="GBBH-like_N"/>
    <property type="match status" value="1"/>
</dbReference>
<keyword evidence="1" id="KW-0479">Metal-binding</keyword>